<reference evidence="3 4" key="1">
    <citation type="submission" date="2016-02" db="EMBL/GenBank/DDBJ databases">
        <authorList>
            <person name="Wen L."/>
            <person name="He K."/>
            <person name="Yang H."/>
        </authorList>
    </citation>
    <scope>NUCLEOTIDE SEQUENCE [LARGE SCALE GENOMIC DNA]</scope>
    <source>
        <strain evidence="3 4">DSM 22607</strain>
    </source>
</reference>
<dbReference type="Pfam" id="PF01381">
    <property type="entry name" value="HTH_3"/>
    <property type="match status" value="1"/>
</dbReference>
<dbReference type="InterPro" id="IPR050807">
    <property type="entry name" value="TransReg_Diox_bact_type"/>
</dbReference>
<evidence type="ECO:0000313" key="4">
    <source>
        <dbReference type="Proteomes" id="UP000070366"/>
    </source>
</evidence>
<gene>
    <name evidence="3" type="ORF">HMPREF3293_00747</name>
</gene>
<dbReference type="InterPro" id="IPR010982">
    <property type="entry name" value="Lambda_DNA-bd_dom_sf"/>
</dbReference>
<feature type="domain" description="HTH cro/C1-type" evidence="2">
    <location>
        <begin position="16"/>
        <end position="72"/>
    </location>
</feature>
<evidence type="ECO:0000256" key="1">
    <source>
        <dbReference type="ARBA" id="ARBA00023125"/>
    </source>
</evidence>
<dbReference type="RefSeq" id="WP_066523082.1">
    <property type="nucleotide sequence ID" value="NZ_CABMOF010000012.1"/>
</dbReference>
<dbReference type="Proteomes" id="UP000070366">
    <property type="component" value="Unassembled WGS sequence"/>
</dbReference>
<evidence type="ECO:0000259" key="2">
    <source>
        <dbReference type="PROSITE" id="PS50943"/>
    </source>
</evidence>
<dbReference type="CDD" id="cd00093">
    <property type="entry name" value="HTH_XRE"/>
    <property type="match status" value="1"/>
</dbReference>
<dbReference type="Gene3D" id="1.10.260.40">
    <property type="entry name" value="lambda repressor-like DNA-binding domains"/>
    <property type="match status" value="1"/>
</dbReference>
<dbReference type="PROSITE" id="PS50943">
    <property type="entry name" value="HTH_CROC1"/>
    <property type="match status" value="1"/>
</dbReference>
<dbReference type="GO" id="GO:0003677">
    <property type="term" value="F:DNA binding"/>
    <property type="evidence" value="ECO:0007669"/>
    <property type="project" value="UniProtKB-KW"/>
</dbReference>
<dbReference type="STRING" id="626937.HMPREF3293_00747"/>
<name>A0A136Q6P8_9FIRM</name>
<comment type="caution">
    <text evidence="3">The sequence shown here is derived from an EMBL/GenBank/DDBJ whole genome shotgun (WGS) entry which is preliminary data.</text>
</comment>
<dbReference type="PANTHER" id="PTHR46797:SF1">
    <property type="entry name" value="METHYLPHOSPHONATE SYNTHASE"/>
    <property type="match status" value="1"/>
</dbReference>
<dbReference type="PANTHER" id="PTHR46797">
    <property type="entry name" value="HTH-TYPE TRANSCRIPTIONAL REGULATOR"/>
    <property type="match status" value="1"/>
</dbReference>
<dbReference type="KEGG" id="cmiu:B1H56_13960"/>
<dbReference type="GO" id="GO:0005829">
    <property type="term" value="C:cytosol"/>
    <property type="evidence" value="ECO:0007669"/>
    <property type="project" value="TreeGrafter"/>
</dbReference>
<evidence type="ECO:0000313" key="3">
    <source>
        <dbReference type="EMBL" id="KXK66343.1"/>
    </source>
</evidence>
<accession>A0A136Q6P8</accession>
<proteinExistence type="predicted"/>
<organism evidence="3 4">
    <name type="scientific">Christensenella minuta</name>
    <dbReference type="NCBI Taxonomy" id="626937"/>
    <lineage>
        <taxon>Bacteria</taxon>
        <taxon>Bacillati</taxon>
        <taxon>Bacillota</taxon>
        <taxon>Clostridia</taxon>
        <taxon>Christensenellales</taxon>
        <taxon>Christensenellaceae</taxon>
        <taxon>Christensenella</taxon>
    </lineage>
</organism>
<dbReference type="GO" id="GO:0003700">
    <property type="term" value="F:DNA-binding transcription factor activity"/>
    <property type="evidence" value="ECO:0007669"/>
    <property type="project" value="TreeGrafter"/>
</dbReference>
<dbReference type="SUPFAM" id="SSF47413">
    <property type="entry name" value="lambda repressor-like DNA-binding domains"/>
    <property type="match status" value="1"/>
</dbReference>
<sequence>MSEKYATIYKTIGQNIRRYRKEKGFTQETLAEKASISMSYLTKIEAPNCDKSFSLEVLLDISSALDIDVRNLLENIYSQPTI</sequence>
<dbReference type="SMART" id="SM00530">
    <property type="entry name" value="HTH_XRE"/>
    <property type="match status" value="1"/>
</dbReference>
<protein>
    <submittedName>
        <fullName evidence="3">DNA-binding helix-turn-helix protein</fullName>
    </submittedName>
</protein>
<dbReference type="InterPro" id="IPR001387">
    <property type="entry name" value="Cro/C1-type_HTH"/>
</dbReference>
<keyword evidence="1 3" id="KW-0238">DNA-binding</keyword>
<dbReference type="AlphaFoldDB" id="A0A136Q6P8"/>
<dbReference type="OrthoDB" id="1629646at2"/>
<keyword evidence="4" id="KW-1185">Reference proteome</keyword>
<dbReference type="EMBL" id="LSZW01000046">
    <property type="protein sequence ID" value="KXK66343.1"/>
    <property type="molecule type" value="Genomic_DNA"/>
</dbReference>